<dbReference type="EMBL" id="PFQB01000136">
    <property type="protein sequence ID" value="PJA11878.1"/>
    <property type="molecule type" value="Genomic_DNA"/>
</dbReference>
<dbReference type="AlphaFoldDB" id="A0A2M7W0Q7"/>
<proteinExistence type="predicted"/>
<protein>
    <submittedName>
        <fullName evidence="1">Uncharacterized protein</fullName>
    </submittedName>
</protein>
<dbReference type="SUPFAM" id="SSF56801">
    <property type="entry name" value="Acetyl-CoA synthetase-like"/>
    <property type="match status" value="1"/>
</dbReference>
<comment type="caution">
    <text evidence="1">The sequence shown here is derived from an EMBL/GenBank/DDBJ whole genome shotgun (WGS) entry which is preliminary data.</text>
</comment>
<dbReference type="Proteomes" id="UP000228952">
    <property type="component" value="Unassembled WGS sequence"/>
</dbReference>
<reference evidence="2" key="1">
    <citation type="submission" date="2017-09" db="EMBL/GenBank/DDBJ databases">
        <title>Depth-based differentiation of microbial function through sediment-hosted aquifers and enrichment of novel symbionts in the deep terrestrial subsurface.</title>
        <authorList>
            <person name="Probst A.J."/>
            <person name="Ladd B."/>
            <person name="Jarett J.K."/>
            <person name="Geller-Mcgrath D.E."/>
            <person name="Sieber C.M.K."/>
            <person name="Emerson J.B."/>
            <person name="Anantharaman K."/>
            <person name="Thomas B.C."/>
            <person name="Malmstrom R."/>
            <person name="Stieglmeier M."/>
            <person name="Klingl A."/>
            <person name="Woyke T."/>
            <person name="Ryan C.M."/>
            <person name="Banfield J.F."/>
        </authorList>
    </citation>
    <scope>NUCLEOTIDE SEQUENCE [LARGE SCALE GENOMIC DNA]</scope>
</reference>
<organism evidence="1 2">
    <name type="scientific">Candidatus Dojkabacteria bacterium CG_4_10_14_0_2_um_filter_Dojkabacteria_WS6_41_15</name>
    <dbReference type="NCBI Taxonomy" id="2014249"/>
    <lineage>
        <taxon>Bacteria</taxon>
        <taxon>Candidatus Dojkabacteria</taxon>
    </lineage>
</organism>
<dbReference type="InterPro" id="IPR042099">
    <property type="entry name" value="ANL_N_sf"/>
</dbReference>
<evidence type="ECO:0000313" key="1">
    <source>
        <dbReference type="EMBL" id="PJA11878.1"/>
    </source>
</evidence>
<dbReference type="PANTHER" id="PTHR43845">
    <property type="entry name" value="BLR5969 PROTEIN"/>
    <property type="match status" value="1"/>
</dbReference>
<sequence length="512" mass="58022">MYTLLLTLLETFETLLMINTKVLRFVITHTPAPLFTFLGRTKAFIYVRAVAETVPAYAQFLKKHQVSLTSIKSLRDFNLLPQTSKENYILAYPLQERVVNGKLPRAGNIDESAGSTGKATMWVRSFKEEKKLNRLITFALDYTFNSFKKKKNVVILNCWSNGPWATGIKFAFIAQHSTLVKAIGTNKENVIDTIETLGKDCEYVICGYPPFTKEVIDYGEERGINWGEYRLDIVTGGEGFSEGWRDFMRERIKGSQGEVYSAYGASDIDIGVAFETDFTIAVRKKLTNDSELRNQVLGDDRTPLFVGQYNPLIYYIEQSASGELLFTLISKHTASPKIRYNLKDSGHILSFAQAKALLTEKEQARYIGNKAMRLPFIIIYGRSDGTISLDGANIFPSDVQHGLFSSSLAKYIHSFFLDTMYAEDKSMFFAVHLELTEKSEVSIFNKQQLATAEEGIATYLLTVNRDYRESYENNKAALAPRIQLHPYGDALFSQNKTKLKHVYYTKPAKSIQ</sequence>
<dbReference type="Gene3D" id="3.40.50.12780">
    <property type="entry name" value="N-terminal domain of ligase-like"/>
    <property type="match status" value="1"/>
</dbReference>
<name>A0A2M7W0Q7_9BACT</name>
<dbReference type="PANTHER" id="PTHR43845:SF1">
    <property type="entry name" value="BLR5969 PROTEIN"/>
    <property type="match status" value="1"/>
</dbReference>
<evidence type="ECO:0000313" key="2">
    <source>
        <dbReference type="Proteomes" id="UP000228952"/>
    </source>
</evidence>
<accession>A0A2M7W0Q7</accession>
<gene>
    <name evidence="1" type="ORF">COX64_05250</name>
</gene>